<dbReference type="SMART" id="SM00066">
    <property type="entry name" value="GAL4"/>
    <property type="match status" value="1"/>
</dbReference>
<evidence type="ECO:0000313" key="9">
    <source>
        <dbReference type="EMBL" id="KIW63092.1"/>
    </source>
</evidence>
<evidence type="ECO:0000256" key="4">
    <source>
        <dbReference type="ARBA" id="ARBA00023015"/>
    </source>
</evidence>
<dbReference type="InterPro" id="IPR007219">
    <property type="entry name" value="XnlR_reg_dom"/>
</dbReference>
<keyword evidence="4" id="KW-0805">Transcription regulation</keyword>
<evidence type="ECO:0000256" key="3">
    <source>
        <dbReference type="ARBA" id="ARBA00022833"/>
    </source>
</evidence>
<dbReference type="Gene3D" id="4.10.240.10">
    <property type="entry name" value="Zn(2)-C6 fungal-type DNA-binding domain"/>
    <property type="match status" value="1"/>
</dbReference>
<keyword evidence="6" id="KW-0804">Transcription</keyword>
<dbReference type="GO" id="GO:0005634">
    <property type="term" value="C:nucleus"/>
    <property type="evidence" value="ECO:0007669"/>
    <property type="project" value="UniProtKB-SubCell"/>
</dbReference>
<dbReference type="AlphaFoldDB" id="A0A0D2DL45"/>
<dbReference type="GO" id="GO:0006351">
    <property type="term" value="P:DNA-templated transcription"/>
    <property type="evidence" value="ECO:0007669"/>
    <property type="project" value="InterPro"/>
</dbReference>
<name>A0A0D2DL45_9EURO</name>
<dbReference type="PROSITE" id="PS00463">
    <property type="entry name" value="ZN2_CY6_FUNGAL_1"/>
    <property type="match status" value="1"/>
</dbReference>
<dbReference type="GO" id="GO:0000981">
    <property type="term" value="F:DNA-binding transcription factor activity, RNA polymerase II-specific"/>
    <property type="evidence" value="ECO:0007669"/>
    <property type="project" value="InterPro"/>
</dbReference>
<dbReference type="CDD" id="cd12148">
    <property type="entry name" value="fungal_TF_MHR"/>
    <property type="match status" value="1"/>
</dbReference>
<dbReference type="GO" id="GO:0043565">
    <property type="term" value="F:sequence-specific DNA binding"/>
    <property type="evidence" value="ECO:0007669"/>
    <property type="project" value="TreeGrafter"/>
</dbReference>
<dbReference type="PANTHER" id="PTHR47782">
    <property type="entry name" value="ZN(II)2CYS6 TRANSCRIPTION FACTOR (EUROFUNG)-RELATED"/>
    <property type="match status" value="1"/>
</dbReference>
<reference evidence="9 10" key="1">
    <citation type="submission" date="2015-01" db="EMBL/GenBank/DDBJ databases">
        <title>The Genome Sequence of Capronia semiimmersa CBS27337.</title>
        <authorList>
            <consortium name="The Broad Institute Genomics Platform"/>
            <person name="Cuomo C."/>
            <person name="de Hoog S."/>
            <person name="Gorbushina A."/>
            <person name="Stielow B."/>
            <person name="Teixiera M."/>
            <person name="Abouelleil A."/>
            <person name="Chapman S.B."/>
            <person name="Priest M."/>
            <person name="Young S.K."/>
            <person name="Wortman J."/>
            <person name="Nusbaum C."/>
            <person name="Birren B."/>
        </authorList>
    </citation>
    <scope>NUCLEOTIDE SEQUENCE [LARGE SCALE GENOMIC DNA]</scope>
    <source>
        <strain evidence="9 10">CBS 27337</strain>
    </source>
</reference>
<dbReference type="InterPro" id="IPR036864">
    <property type="entry name" value="Zn2-C6_fun-type_DNA-bd_sf"/>
</dbReference>
<dbReference type="GO" id="GO:0045944">
    <property type="term" value="P:positive regulation of transcription by RNA polymerase II"/>
    <property type="evidence" value="ECO:0007669"/>
    <property type="project" value="TreeGrafter"/>
</dbReference>
<dbReference type="InterPro" id="IPR052202">
    <property type="entry name" value="Yeast_MetPath_Reg"/>
</dbReference>
<dbReference type="Pfam" id="PF00172">
    <property type="entry name" value="Zn_clus"/>
    <property type="match status" value="1"/>
</dbReference>
<dbReference type="SUPFAM" id="SSF57701">
    <property type="entry name" value="Zn2/Cys6 DNA-binding domain"/>
    <property type="match status" value="1"/>
</dbReference>
<dbReference type="InterPro" id="IPR001138">
    <property type="entry name" value="Zn2Cys6_DnaBD"/>
</dbReference>
<evidence type="ECO:0000259" key="8">
    <source>
        <dbReference type="PROSITE" id="PS50048"/>
    </source>
</evidence>
<dbReference type="PANTHER" id="PTHR47782:SF1">
    <property type="entry name" value="PYRIMIDINE PATHWAY REGULATORY PROTEIN 1"/>
    <property type="match status" value="1"/>
</dbReference>
<sequence>MAELTLPTCTRCRKTKKKCDRGLPGCAPCVAAGVDCSFTDPSSSRVVTRKYVSRLHDRCQELEKNLQTLQRSATVEADVDTGFDIDPQLTPLYVTTGSSIVYLGPGNAASLGTFFSTNLSSHTWETRAAGKGSGHQRLRDTSGVREEGLGSNIIEQSLIWDLIRSHFLPVVNRLCPVIDPQQLKLDVKTDRLPHSCQLFVVSAAAIAAAHQARSHSRLNVASIALRQWADRLLPRVLQDHNDNSLQALALLILYEVVDPSRKQIWRLLGFAGRMITRLRWHLPCDEEPNLMHTESLDTGTSGHRYPASWRRRLLKVIYRWERSVCRTLRRDALLPSMNACFPTLVEGSAHALFQEQMLDEILRNSRGRACPVTPDLVHFINNNLGDGESDGPLLLTLAPVAHHACEACVEYAHQWTPEICKAAMLQLDMMFEAYRRGEIISHWISTVEVFTAASAFLATATQLSRTGYGLSAEWYRGVLNACTMLAAFSEVWPDGKAFRDTFHTLSEQWLSQTWQT</sequence>
<keyword evidence="2" id="KW-0479">Metal-binding</keyword>
<feature type="domain" description="Zn(2)-C6 fungal-type" evidence="8">
    <location>
        <begin position="8"/>
        <end position="38"/>
    </location>
</feature>
<evidence type="ECO:0000256" key="5">
    <source>
        <dbReference type="ARBA" id="ARBA00023125"/>
    </source>
</evidence>
<keyword evidence="3" id="KW-0862">Zinc</keyword>
<proteinExistence type="predicted"/>
<dbReference type="EMBL" id="KN846962">
    <property type="protein sequence ID" value="KIW63092.1"/>
    <property type="molecule type" value="Genomic_DNA"/>
</dbReference>
<dbReference type="HOGENOM" id="CLU_569853_0_0_1"/>
<evidence type="ECO:0000256" key="7">
    <source>
        <dbReference type="ARBA" id="ARBA00023242"/>
    </source>
</evidence>
<dbReference type="Pfam" id="PF04082">
    <property type="entry name" value="Fungal_trans"/>
    <property type="match status" value="1"/>
</dbReference>
<evidence type="ECO:0000256" key="2">
    <source>
        <dbReference type="ARBA" id="ARBA00022723"/>
    </source>
</evidence>
<dbReference type="Proteomes" id="UP000054266">
    <property type="component" value="Unassembled WGS sequence"/>
</dbReference>
<protein>
    <recommendedName>
        <fullName evidence="8">Zn(2)-C6 fungal-type domain-containing protein</fullName>
    </recommendedName>
</protein>
<comment type="subcellular location">
    <subcellularLocation>
        <location evidence="1">Nucleus</location>
    </subcellularLocation>
</comment>
<keyword evidence="5" id="KW-0238">DNA-binding</keyword>
<evidence type="ECO:0000313" key="10">
    <source>
        <dbReference type="Proteomes" id="UP000054266"/>
    </source>
</evidence>
<dbReference type="STRING" id="5601.A0A0D2DL45"/>
<dbReference type="GO" id="GO:0008270">
    <property type="term" value="F:zinc ion binding"/>
    <property type="evidence" value="ECO:0007669"/>
    <property type="project" value="InterPro"/>
</dbReference>
<keyword evidence="7" id="KW-0539">Nucleus</keyword>
<keyword evidence="10" id="KW-1185">Reference proteome</keyword>
<evidence type="ECO:0000256" key="6">
    <source>
        <dbReference type="ARBA" id="ARBA00023163"/>
    </source>
</evidence>
<accession>A0A0D2DL45</accession>
<organism evidence="9 10">
    <name type="scientific">Phialophora macrospora</name>
    <dbReference type="NCBI Taxonomy" id="1851006"/>
    <lineage>
        <taxon>Eukaryota</taxon>
        <taxon>Fungi</taxon>
        <taxon>Dikarya</taxon>
        <taxon>Ascomycota</taxon>
        <taxon>Pezizomycotina</taxon>
        <taxon>Eurotiomycetes</taxon>
        <taxon>Chaetothyriomycetidae</taxon>
        <taxon>Chaetothyriales</taxon>
        <taxon>Herpotrichiellaceae</taxon>
        <taxon>Phialophora</taxon>
    </lineage>
</organism>
<gene>
    <name evidence="9" type="ORF">PV04_09969</name>
</gene>
<evidence type="ECO:0000256" key="1">
    <source>
        <dbReference type="ARBA" id="ARBA00004123"/>
    </source>
</evidence>
<dbReference type="PROSITE" id="PS50048">
    <property type="entry name" value="ZN2_CY6_FUNGAL_2"/>
    <property type="match status" value="1"/>
</dbReference>
<dbReference type="CDD" id="cd00067">
    <property type="entry name" value="GAL4"/>
    <property type="match status" value="1"/>
</dbReference>